<evidence type="ECO:0000256" key="2">
    <source>
        <dbReference type="ARBA" id="ARBA00011891"/>
    </source>
</evidence>
<evidence type="ECO:0000256" key="7">
    <source>
        <dbReference type="SAM" id="MobiDB-lite"/>
    </source>
</evidence>
<evidence type="ECO:0000256" key="4">
    <source>
        <dbReference type="ARBA" id="ARBA00022801"/>
    </source>
</evidence>
<evidence type="ECO:0000313" key="13">
    <source>
        <dbReference type="Proteomes" id="UP000070412"/>
    </source>
</evidence>
<evidence type="ECO:0000259" key="9">
    <source>
        <dbReference type="Pfam" id="PF04734"/>
    </source>
</evidence>
<evidence type="ECO:0000256" key="8">
    <source>
        <dbReference type="SAM" id="SignalP"/>
    </source>
</evidence>
<dbReference type="AlphaFoldDB" id="A0A834R819"/>
<dbReference type="Proteomes" id="UP000070412">
    <property type="component" value="Unassembled WGS sequence"/>
</dbReference>
<evidence type="ECO:0000256" key="1">
    <source>
        <dbReference type="ARBA" id="ARBA00009835"/>
    </source>
</evidence>
<dbReference type="GO" id="GO:0046514">
    <property type="term" value="P:ceramide catabolic process"/>
    <property type="evidence" value="ECO:0007669"/>
    <property type="project" value="InterPro"/>
</dbReference>
<evidence type="ECO:0000313" key="12">
    <source>
        <dbReference type="EnsemblMetazoa" id="KAF7489098.1"/>
    </source>
</evidence>
<dbReference type="InterPro" id="IPR006823">
    <property type="entry name" value="Ceramidase_alk"/>
</dbReference>
<evidence type="ECO:0000259" key="10">
    <source>
        <dbReference type="Pfam" id="PF17048"/>
    </source>
</evidence>
<protein>
    <recommendedName>
        <fullName evidence="3 6">Neutral ceramidase</fullName>
        <ecNumber evidence="2 6">3.5.1.23</ecNumber>
    </recommendedName>
</protein>
<dbReference type="EMBL" id="WVUK01000065">
    <property type="protein sequence ID" value="KAF7489098.1"/>
    <property type="molecule type" value="Genomic_DNA"/>
</dbReference>
<comment type="catalytic activity">
    <reaction evidence="6">
        <text>an N-acylsphing-4-enine + H2O = sphing-4-enine + a fatty acid</text>
        <dbReference type="Rhea" id="RHEA:20856"/>
        <dbReference type="ChEBI" id="CHEBI:15377"/>
        <dbReference type="ChEBI" id="CHEBI:28868"/>
        <dbReference type="ChEBI" id="CHEBI:52639"/>
        <dbReference type="ChEBI" id="CHEBI:57756"/>
        <dbReference type="EC" id="3.5.1.23"/>
    </reaction>
</comment>
<sequence>MKRLLLHSLIVLVVYLHSIRTSPANGRSNYLEDTLHNHNANVDHRNEPNRHHDEHDRDHPKGDTDNRDNVYGIGFGIADITGPAVEINMMGYAHFGQDGGGIHTRLYSRASIVVDGLGNRICYVNVDLCGAPQLAKTLVIERLHLALGSRIYTHENLLISATHTHSGPGGYFQYFLYIITTEGFNKQSFYAIVDGIVESILKAHKSIKSGRIYYNKGDLLDASANRSPASYALNPKEERERYEYNTDKTMYMLKFTDLQNNPLGMINWFAVHCVSMNNSNHLVSSDNKGYAAIKFESNFNGYKNVGKGPFVAIFSQANEGDSTSNTREPICINTGEKCDRITSTCGGKNEYCVSFGPGRDMFESTEIIGHRQYRKATELFQLAERRVSGPIAFIYQNINMTKRLVTLEDGTEVKTCSAALGHSFAAGTTDGEGDSHFTQGTTAGKESKLFDAIRNLLKTPSQESVECQKPKAILLPVGEMTVPFRWTAEIIPTQILQIGDVVIVALPGEFTTMSGRRIRNDVMQMFRHHRLKKEVILAGLANTYTNYVTTFEEYQLQRYEGGSTLFGAYTLDAYREQYKYLTKKLIEKERIPFGEQLPNFLEQEFSLKPGVFFDHPQSGHEFGDVLIQPLTSYTPEQTVEVKFIGANPRNNLRTDRSYLTVERFYDSVWEVIATDGHWETMFKWERKNIILGTSEVTIVWNIPKNCTKGVYRIRYFGDGKSFLGKITSFTGTTQSFHVE</sequence>
<keyword evidence="8" id="KW-0732">Signal</keyword>
<evidence type="ECO:0000256" key="5">
    <source>
        <dbReference type="PIRSR" id="PIRSR606823-2"/>
    </source>
</evidence>
<feature type="binding site" evidence="5">
    <location>
        <position position="272"/>
    </location>
    <ligand>
        <name>Zn(2+)</name>
        <dbReference type="ChEBI" id="CHEBI:29105"/>
    </ligand>
</feature>
<dbReference type="EC" id="3.5.1.23" evidence="2 6"/>
<feature type="chain" id="PRO_5038259238" description="Neutral ceramidase" evidence="8">
    <location>
        <begin position="22"/>
        <end position="739"/>
    </location>
</feature>
<dbReference type="Pfam" id="PF17048">
    <property type="entry name" value="Ceramidse_alk_C"/>
    <property type="match status" value="1"/>
</dbReference>
<accession>A0A834R819</accession>
<reference evidence="13" key="1">
    <citation type="journal article" date="2020" name="PLoS Negl. Trop. Dis.">
        <title>High-quality nuclear genome for Sarcoptes scabiei-A critical resource for a neglected parasite.</title>
        <authorList>
            <person name="Korhonen P.K."/>
            <person name="Gasser R.B."/>
            <person name="Ma G."/>
            <person name="Wang T."/>
            <person name="Stroehlein A.J."/>
            <person name="Young N.D."/>
            <person name="Ang C.S."/>
            <person name="Fernando D.D."/>
            <person name="Lu H.C."/>
            <person name="Taylor S."/>
            <person name="Reynolds S.L."/>
            <person name="Mofiz E."/>
            <person name="Najaraj S.H."/>
            <person name="Gowda H."/>
            <person name="Madugundu A."/>
            <person name="Renuse S."/>
            <person name="Holt D."/>
            <person name="Pandey A."/>
            <person name="Papenfuss A.T."/>
            <person name="Fischer K."/>
        </authorList>
    </citation>
    <scope>NUCLEOTIDE SEQUENCE [LARGE SCALE GENOMIC DNA]</scope>
</reference>
<dbReference type="InterPro" id="IPR031329">
    <property type="entry name" value="NEUT/ALK_ceramidase_N"/>
</dbReference>
<dbReference type="PANTHER" id="PTHR12670:SF1">
    <property type="entry name" value="NEUTRAL CERAMIDASE"/>
    <property type="match status" value="1"/>
</dbReference>
<dbReference type="OrthoDB" id="191371at2759"/>
<organism evidence="11">
    <name type="scientific">Sarcoptes scabiei</name>
    <name type="common">Itch mite</name>
    <name type="synonym">Acarus scabiei</name>
    <dbReference type="NCBI Taxonomy" id="52283"/>
    <lineage>
        <taxon>Eukaryota</taxon>
        <taxon>Metazoa</taxon>
        <taxon>Ecdysozoa</taxon>
        <taxon>Arthropoda</taxon>
        <taxon>Chelicerata</taxon>
        <taxon>Arachnida</taxon>
        <taxon>Acari</taxon>
        <taxon>Acariformes</taxon>
        <taxon>Sarcoptiformes</taxon>
        <taxon>Astigmata</taxon>
        <taxon>Psoroptidia</taxon>
        <taxon>Sarcoptoidea</taxon>
        <taxon>Sarcoptidae</taxon>
        <taxon>Sarcoptinae</taxon>
        <taxon>Sarcoptes</taxon>
    </lineage>
</organism>
<evidence type="ECO:0000256" key="6">
    <source>
        <dbReference type="RuleBase" id="RU366019"/>
    </source>
</evidence>
<comment type="similarity">
    <text evidence="1 6">Belongs to the neutral ceramidase family.</text>
</comment>
<dbReference type="Gene3D" id="2.60.40.2300">
    <property type="entry name" value="Neutral/alkaline non-lysosomal ceramidase, C-terminal domain"/>
    <property type="match status" value="1"/>
</dbReference>
<gene>
    <name evidence="11" type="ORF">SSS_8726</name>
</gene>
<dbReference type="GO" id="GO:0046872">
    <property type="term" value="F:metal ion binding"/>
    <property type="evidence" value="ECO:0007669"/>
    <property type="project" value="UniProtKB-KW"/>
</dbReference>
<proteinExistence type="inferred from homology"/>
<evidence type="ECO:0000313" key="11">
    <source>
        <dbReference type="EMBL" id="KAF7489098.1"/>
    </source>
</evidence>
<keyword evidence="6" id="KW-0443">Lipid metabolism</keyword>
<feature type="signal peptide" evidence="8">
    <location>
        <begin position="1"/>
        <end position="21"/>
    </location>
</feature>
<feature type="binding site" evidence="5">
    <location>
        <position position="509"/>
    </location>
    <ligand>
        <name>Zn(2+)</name>
        <dbReference type="ChEBI" id="CHEBI:29105"/>
    </ligand>
</feature>
<feature type="binding site" evidence="5">
    <location>
        <position position="163"/>
    </location>
    <ligand>
        <name>Zn(2+)</name>
        <dbReference type="ChEBI" id="CHEBI:29105"/>
    </ligand>
</feature>
<keyword evidence="13" id="KW-1185">Reference proteome</keyword>
<dbReference type="Pfam" id="PF04734">
    <property type="entry name" value="Ceramidase_alk"/>
    <property type="match status" value="1"/>
</dbReference>
<dbReference type="GO" id="GO:0005576">
    <property type="term" value="C:extracellular region"/>
    <property type="evidence" value="ECO:0007669"/>
    <property type="project" value="TreeGrafter"/>
</dbReference>
<dbReference type="GO" id="GO:0042759">
    <property type="term" value="P:long-chain fatty acid biosynthetic process"/>
    <property type="evidence" value="ECO:0007669"/>
    <property type="project" value="TreeGrafter"/>
</dbReference>
<feature type="domain" description="Neutral/alkaline non-lysosomal ceramidase C-terminal" evidence="10">
    <location>
        <begin position="579"/>
        <end position="738"/>
    </location>
</feature>
<dbReference type="InterPro" id="IPR038445">
    <property type="entry name" value="NCDase_C_sf"/>
</dbReference>
<dbReference type="PANTHER" id="PTHR12670">
    <property type="entry name" value="CERAMIDASE"/>
    <property type="match status" value="1"/>
</dbReference>
<feature type="domain" description="Neutral/alkaline non-lysosomal ceramidase N-terminal" evidence="9">
    <location>
        <begin position="71"/>
        <end position="575"/>
    </location>
</feature>
<keyword evidence="5" id="KW-0862">Zinc</keyword>
<reference evidence="12" key="3">
    <citation type="submission" date="2022-06" db="UniProtKB">
        <authorList>
            <consortium name="EnsemblMetazoa"/>
        </authorList>
    </citation>
    <scope>IDENTIFICATION</scope>
</reference>
<reference evidence="11" key="2">
    <citation type="submission" date="2020-01" db="EMBL/GenBank/DDBJ databases">
        <authorList>
            <person name="Korhonen P.K.K."/>
            <person name="Guangxu M.G."/>
            <person name="Wang T.W."/>
            <person name="Stroehlein A.J.S."/>
            <person name="Young N.D."/>
            <person name="Ang C.-S.A."/>
            <person name="Fernando D.W.F."/>
            <person name="Lu H.L."/>
            <person name="Taylor S.T."/>
            <person name="Ehtesham M.E.M."/>
            <person name="Najaraj S.H.N."/>
            <person name="Harsha G.H.G."/>
            <person name="Madugundu A.M."/>
            <person name="Renuse S.R."/>
            <person name="Holt D.H."/>
            <person name="Pandey A.P."/>
            <person name="Papenfuss A.P."/>
            <person name="Gasser R.B.G."/>
            <person name="Fischer K.F."/>
        </authorList>
    </citation>
    <scope>NUCLEOTIDE SEQUENCE</scope>
    <source>
        <strain evidence="11">SSS_KF_BRIS2020</strain>
    </source>
</reference>
<dbReference type="GO" id="GO:0017040">
    <property type="term" value="F:N-acylsphingosine amidohydrolase activity"/>
    <property type="evidence" value="ECO:0007669"/>
    <property type="project" value="UniProtKB-UniRule"/>
</dbReference>
<keyword evidence="6" id="KW-0746">Sphingolipid metabolism</keyword>
<keyword evidence="4 6" id="KW-0378">Hydrolase</keyword>
<dbReference type="GO" id="GO:0016020">
    <property type="term" value="C:membrane"/>
    <property type="evidence" value="ECO:0007669"/>
    <property type="project" value="GOC"/>
</dbReference>
<dbReference type="InterPro" id="IPR031331">
    <property type="entry name" value="NEUT/ALK_ceramidase_C"/>
</dbReference>
<dbReference type="GO" id="GO:0046512">
    <property type="term" value="P:sphingosine biosynthetic process"/>
    <property type="evidence" value="ECO:0007669"/>
    <property type="project" value="TreeGrafter"/>
</dbReference>
<feature type="binding site" evidence="5">
    <location>
        <position position="547"/>
    </location>
    <ligand>
        <name>Zn(2+)</name>
        <dbReference type="ChEBI" id="CHEBI:29105"/>
    </ligand>
</feature>
<comment type="cofactor">
    <cofactor evidence="5">
        <name>Zn(2+)</name>
        <dbReference type="ChEBI" id="CHEBI:29105"/>
    </cofactor>
    <text evidence="5">Binds 1 zinc ion per subunit.</text>
</comment>
<evidence type="ECO:0000256" key="3">
    <source>
        <dbReference type="ARBA" id="ARBA00019235"/>
    </source>
</evidence>
<dbReference type="EnsemblMetazoa" id="SSS_8726s_mrna">
    <property type="protein sequence ID" value="KAF7489098.1"/>
    <property type="gene ID" value="SSS_8726"/>
</dbReference>
<name>A0A834R819_SARSC</name>
<keyword evidence="5" id="KW-0479">Metal-binding</keyword>
<feature type="region of interest" description="Disordered" evidence="7">
    <location>
        <begin position="39"/>
        <end position="67"/>
    </location>
</feature>